<dbReference type="AlphaFoldDB" id="A0AAT9FHD9"/>
<proteinExistence type="predicted"/>
<dbReference type="Gene3D" id="3.30.300.20">
    <property type="match status" value="1"/>
</dbReference>
<dbReference type="InterPro" id="IPR036867">
    <property type="entry name" value="R3H_dom_sf"/>
</dbReference>
<dbReference type="InterPro" id="IPR038008">
    <property type="entry name" value="Jag_KH"/>
</dbReference>
<sequence length="149" mass="17079">MNEVDAAEKILDTMLSKLGFEVQYERTESDDGPCLNMITDQGAHLIGKNGDRLEDLQYLMNRVLSKHYPNSARVKVDCDHYREQQEAELIKTAQEMAQKVIQDGKPRRLNPLNAYYRRLAHNSLADIEGVKTSSPKGNSRYKRIQIEKA</sequence>
<dbReference type="InterPro" id="IPR039247">
    <property type="entry name" value="KhpB"/>
</dbReference>
<dbReference type="InterPro" id="IPR015946">
    <property type="entry name" value="KH_dom-like_a/b"/>
</dbReference>
<dbReference type="InterPro" id="IPR001374">
    <property type="entry name" value="R3H_dom"/>
</dbReference>
<dbReference type="KEGG" id="osu:NT6N_03690"/>
<dbReference type="CDD" id="cd02414">
    <property type="entry name" value="KH-II_Jag"/>
    <property type="match status" value="1"/>
</dbReference>
<dbReference type="PROSITE" id="PS51061">
    <property type="entry name" value="R3H"/>
    <property type="match status" value="1"/>
</dbReference>
<feature type="domain" description="R3H" evidence="1">
    <location>
        <begin position="83"/>
        <end position="149"/>
    </location>
</feature>
<reference evidence="2" key="1">
    <citation type="submission" date="2024-07" db="EMBL/GenBank/DDBJ databases">
        <title>Complete genome sequence of Verrucomicrobiaceae bacterium NT6N.</title>
        <authorList>
            <person name="Huang C."/>
            <person name="Takami H."/>
            <person name="Hamasaki K."/>
        </authorList>
    </citation>
    <scope>NUCLEOTIDE SEQUENCE</scope>
    <source>
        <strain evidence="2">NT6N</strain>
    </source>
</reference>
<dbReference type="Pfam" id="PF01424">
    <property type="entry name" value="R3H"/>
    <property type="match status" value="1"/>
</dbReference>
<protein>
    <recommendedName>
        <fullName evidence="1">R3H domain-containing protein</fullName>
    </recommendedName>
</protein>
<dbReference type="Gene3D" id="3.30.1370.50">
    <property type="entry name" value="R3H-like domain"/>
    <property type="match status" value="1"/>
</dbReference>
<organism evidence="2">
    <name type="scientific">Oceaniferula spumae</name>
    <dbReference type="NCBI Taxonomy" id="2979115"/>
    <lineage>
        <taxon>Bacteria</taxon>
        <taxon>Pseudomonadati</taxon>
        <taxon>Verrucomicrobiota</taxon>
        <taxon>Verrucomicrobiia</taxon>
        <taxon>Verrucomicrobiales</taxon>
        <taxon>Verrucomicrobiaceae</taxon>
        <taxon>Oceaniferula</taxon>
    </lineage>
</organism>
<evidence type="ECO:0000259" key="1">
    <source>
        <dbReference type="PROSITE" id="PS51061"/>
    </source>
</evidence>
<dbReference type="SMART" id="SM00393">
    <property type="entry name" value="R3H"/>
    <property type="match status" value="1"/>
</dbReference>
<dbReference type="EMBL" id="AP026866">
    <property type="protein sequence ID" value="BDS05329.1"/>
    <property type="molecule type" value="Genomic_DNA"/>
</dbReference>
<dbReference type="PANTHER" id="PTHR35800">
    <property type="entry name" value="PROTEIN JAG"/>
    <property type="match status" value="1"/>
</dbReference>
<dbReference type="GO" id="GO:0003723">
    <property type="term" value="F:RNA binding"/>
    <property type="evidence" value="ECO:0007669"/>
    <property type="project" value="InterPro"/>
</dbReference>
<name>A0AAT9FHD9_9BACT</name>
<dbReference type="PANTHER" id="PTHR35800:SF1">
    <property type="entry name" value="RNA-BINDING PROTEIN KHPB"/>
    <property type="match status" value="1"/>
</dbReference>
<accession>A0AAT9FHD9</accession>
<evidence type="ECO:0000313" key="2">
    <source>
        <dbReference type="EMBL" id="BDS05329.1"/>
    </source>
</evidence>
<gene>
    <name evidence="2" type="primary">jag</name>
    <name evidence="2" type="ORF">NT6N_03690</name>
</gene>